<evidence type="ECO:0000256" key="1">
    <source>
        <dbReference type="SAM" id="MobiDB-lite"/>
    </source>
</evidence>
<comment type="caution">
    <text evidence="3">The sequence shown here is derived from an EMBL/GenBank/DDBJ whole genome shotgun (WGS) entry which is preliminary data.</text>
</comment>
<gene>
    <name evidence="3" type="ORF">PCOR1329_LOCUS13810</name>
</gene>
<feature type="transmembrane region" description="Helical" evidence="2">
    <location>
        <begin position="48"/>
        <end position="75"/>
    </location>
</feature>
<dbReference type="EMBL" id="CAUYUJ010004102">
    <property type="protein sequence ID" value="CAK0808121.1"/>
    <property type="molecule type" value="Genomic_DNA"/>
</dbReference>
<feature type="compositionally biased region" description="Low complexity" evidence="1">
    <location>
        <begin position="950"/>
        <end position="960"/>
    </location>
</feature>
<evidence type="ECO:0008006" key="5">
    <source>
        <dbReference type="Google" id="ProtNLM"/>
    </source>
</evidence>
<proteinExistence type="predicted"/>
<evidence type="ECO:0000313" key="4">
    <source>
        <dbReference type="Proteomes" id="UP001189429"/>
    </source>
</evidence>
<keyword evidence="2" id="KW-0472">Membrane</keyword>
<sequence>MRPCMISNVLSVFGRGASFLSSRAAEFALASVPAIVEQLGSAPDCVLVGRVFGGLGPLGVLLLSVGLVVGFAAVLRRAMRVAILLSVGDPWQFRLLLAEAAAGVVKQDLEVDPTPDQMNEKRAWMCLTPDGDIYAHLLDVPFLAGIAVFGSTGDVVEARGKIYRMSSKTYGSEWMPDPLEFSDAVTEAERAGGHSAARRLRGKQALPTGPAAGDSIPIPPEVTLEFDSLRDVKPWYWRVLAASESTPTHKVLSGSAVDWALVTELYALAMRGTELLVLKKVDSATDGSSELDARVLPVEEDAHGNRRRDFRSAVDAMTETAWPGWPVLGPRTVQWVLQFIREQGAIPRARHTKWKHEARLARGDPGVGDHELVMRVIETAVVYGQLNITELACFEIFCRRAQLSEWRQKDRLTGGASGLDDECADEKHLRMGSGETRGHVMVAPALQGVPRSVRSRLRRKAFCEDWEKEICQAVNSLYSVNAEPKELHHPSQAQTEAVRHFAEVVKSFGAPDETPATAFDALCGSDPGYGDVAAKHMPYQRDKVALPADGPFTEGEDNLSGEGVQLDDNCDLHMAQLDISNAFYRIRLPPGLHEHFVLPRLSRQAWLSIAPELAHPSQLIQDGCRVAKLTETTTAAGIYVDGVAVFSGGRGLALRGCEKVGVELMRRGLIAKGVVPPCEMQSFAGLTFDAASGKTSLSRKRLWRLRLALLRAAELGSISGTQLRRLVGRVAWAAILRRELLAVFSAVYRFMGKAGSRRWRMWGSVETEFRLAASLVCLAEVATRMPCADVVYAAGASGGSDGDYGSYGVVRRARQPADVVSTASASEKWRCRVGEEVAAREAALGLPPPPGRRPRQARRGGADFEAVGRELIGQPRDWQLVVRGRWAWQQDIGRTEGRTLVLGWSPLDEAIDAYIVERHGESATARAGESGPWLGGPQGEPAGLWQPVNAAAPLGAPGPAADEEGDSSSSASSGCRDFELDGTPAEKFTALSGQARARGRAFLELSRVSTAVQKQCQAALEKFDAWRRRSRTAARSLPELDAALAESLDEKFFDCFNRDAGDKLLAAMLLERPELRQRGQDLLPRARDAVAGFRKRAPGQARAPLPREGLLALVGAAAWSGRLEMALALTVAWHACLRLPSDLVAMVRESLVPPPPSIGGRRWGLLLCPGELGVVSKTGGVDEGMLLDDPVSENLGGALAALRERVPRGGQLWSFNAGHFRAEFARLAELAGMASMRAYQLRHGAASFDVATGVRDLAAVQRRLRHADSRRAKRCERHARYWVEVASLPQGIADYGRLLLPRWVELRLGAGEVWWRGDAAQAQSPLPAASVKRHLHTALQDCLKRSQRNQVFLDLFAGAGGLAASVQRFSSLACLRIDVKDNPALDLCPL</sequence>
<name>A0ABN9QPM1_9DINO</name>
<evidence type="ECO:0000256" key="2">
    <source>
        <dbReference type="SAM" id="Phobius"/>
    </source>
</evidence>
<keyword evidence="4" id="KW-1185">Reference proteome</keyword>
<protein>
    <recommendedName>
        <fullName evidence="5">RNA-directed RNA polymerase</fullName>
    </recommendedName>
</protein>
<keyword evidence="2" id="KW-0812">Transmembrane</keyword>
<feature type="region of interest" description="Disordered" evidence="1">
    <location>
        <begin position="925"/>
        <end position="978"/>
    </location>
</feature>
<reference evidence="3" key="1">
    <citation type="submission" date="2023-10" db="EMBL/GenBank/DDBJ databases">
        <authorList>
            <person name="Chen Y."/>
            <person name="Shah S."/>
            <person name="Dougan E. K."/>
            <person name="Thang M."/>
            <person name="Chan C."/>
        </authorList>
    </citation>
    <scope>NUCLEOTIDE SEQUENCE [LARGE SCALE GENOMIC DNA]</scope>
</reference>
<dbReference type="Proteomes" id="UP001189429">
    <property type="component" value="Unassembled WGS sequence"/>
</dbReference>
<keyword evidence="2" id="KW-1133">Transmembrane helix</keyword>
<organism evidence="3 4">
    <name type="scientific">Prorocentrum cordatum</name>
    <dbReference type="NCBI Taxonomy" id="2364126"/>
    <lineage>
        <taxon>Eukaryota</taxon>
        <taxon>Sar</taxon>
        <taxon>Alveolata</taxon>
        <taxon>Dinophyceae</taxon>
        <taxon>Prorocentrales</taxon>
        <taxon>Prorocentraceae</taxon>
        <taxon>Prorocentrum</taxon>
    </lineage>
</organism>
<accession>A0ABN9QPM1</accession>
<evidence type="ECO:0000313" key="3">
    <source>
        <dbReference type="EMBL" id="CAK0808121.1"/>
    </source>
</evidence>